<dbReference type="HOGENOM" id="CLU_1783372_0_0_10"/>
<dbReference type="CDD" id="cd05483">
    <property type="entry name" value="retropepsin_like_bacteria"/>
    <property type="match status" value="1"/>
</dbReference>
<organism evidence="1 2">
    <name type="scientific">Capnocytophaga ochracea (strain ATCC 27872 / DSM 7271 / CCUG 9716 / JCM 12966 / NCTC 12371 / SS31 / VPI 2845)</name>
    <name type="common">Bacteroides ochraceus</name>
    <dbReference type="NCBI Taxonomy" id="521097"/>
    <lineage>
        <taxon>Bacteria</taxon>
        <taxon>Pseudomonadati</taxon>
        <taxon>Bacteroidota</taxon>
        <taxon>Flavobacteriia</taxon>
        <taxon>Flavobacteriales</taxon>
        <taxon>Flavobacteriaceae</taxon>
        <taxon>Capnocytophaga</taxon>
    </lineage>
</organism>
<evidence type="ECO:0000313" key="2">
    <source>
        <dbReference type="Proteomes" id="UP000006650"/>
    </source>
</evidence>
<proteinExistence type="predicted"/>
<dbReference type="EMBL" id="CP001632">
    <property type="protein sequence ID" value="ACU93422.1"/>
    <property type="molecule type" value="Genomic_DNA"/>
</dbReference>
<dbReference type="Gene3D" id="2.40.70.10">
    <property type="entry name" value="Acid Proteases"/>
    <property type="match status" value="1"/>
</dbReference>
<evidence type="ECO:0000313" key="1">
    <source>
        <dbReference type="EMBL" id="ACU93422.1"/>
    </source>
</evidence>
<evidence type="ECO:0008006" key="3">
    <source>
        <dbReference type="Google" id="ProtNLM"/>
    </source>
</evidence>
<dbReference type="SUPFAM" id="SSF50630">
    <property type="entry name" value="Acid proteases"/>
    <property type="match status" value="1"/>
</dbReference>
<dbReference type="AlphaFoldDB" id="C7M8P3"/>
<dbReference type="InterPro" id="IPR034122">
    <property type="entry name" value="Retropepsin-like_bacterial"/>
</dbReference>
<accession>C7M8P3</accession>
<gene>
    <name evidence="1" type="ordered locus">Coch_1877</name>
</gene>
<dbReference type="GeneID" id="29675312"/>
<dbReference type="STRING" id="521097.Coch_1877"/>
<dbReference type="KEGG" id="coc:Coch_1877"/>
<dbReference type="eggNOG" id="COG3577">
    <property type="taxonomic scope" value="Bacteria"/>
</dbReference>
<dbReference type="RefSeq" id="WP_015782900.1">
    <property type="nucleotide sequence ID" value="NC_013162.1"/>
</dbReference>
<reference evidence="1 2" key="1">
    <citation type="journal article" date="2009" name="Stand. Genomic Sci.">
        <title>Complete genome sequence of Capnocytophaga ochracea type strain (VPI 2845).</title>
        <authorList>
            <person name="Mavrommatis K."/>
            <person name="Gronow S."/>
            <person name="Saunders E."/>
            <person name="Land M."/>
            <person name="Lapidus A."/>
            <person name="Copeland A."/>
            <person name="Glavina Del Rio T."/>
            <person name="Nolan M."/>
            <person name="Lucas S."/>
            <person name="Chen F."/>
            <person name="Tice H."/>
            <person name="Cheng J.F."/>
            <person name="Bruce D."/>
            <person name="Goodwin L."/>
            <person name="Pitluck S."/>
            <person name="Pati A."/>
            <person name="Ivanova N."/>
            <person name="Chen A."/>
            <person name="Palaniappan K."/>
            <person name="Chain P."/>
            <person name="Hauser L."/>
            <person name="Chang Y.J."/>
            <person name="Jeffries C.D."/>
            <person name="Brettin T."/>
            <person name="Detter J.C."/>
            <person name="Han C."/>
            <person name="Bristow J."/>
            <person name="Goker M."/>
            <person name="Rohde M."/>
            <person name="Eisen J.A."/>
            <person name="Markowitz V."/>
            <person name="Kyrpides N.C."/>
            <person name="Klenk H.P."/>
            <person name="Hugenholtz P."/>
        </authorList>
    </citation>
    <scope>NUCLEOTIDE SEQUENCE [LARGE SCALE GENOMIC DNA]</scope>
    <source>
        <strain evidence="2">ATCC 27872 / DSM 7271 / JCM 12966 / VPI 2845</strain>
    </source>
</reference>
<keyword evidence="2" id="KW-1185">Reference proteome</keyword>
<dbReference type="Proteomes" id="UP000006650">
    <property type="component" value="Chromosome"/>
</dbReference>
<name>C7M8P3_CAPOD</name>
<protein>
    <recommendedName>
        <fullName evidence="3">Aspartyl protease</fullName>
    </recommendedName>
</protein>
<dbReference type="InterPro" id="IPR021109">
    <property type="entry name" value="Peptidase_aspartic_dom_sf"/>
</dbReference>
<dbReference type="Pfam" id="PF13650">
    <property type="entry name" value="Asp_protease_2"/>
    <property type="match status" value="1"/>
</dbReference>
<sequence>MGITLKKLLTEKGYTSVPLEFTLTKHFVLQAKINGVEGRFILDTGASNTCVGVEWITYFNLQAEASEIKAAGAGASGMETQVAAKNHLEIGGMSMHKLPLVLFDLTHVNEALAEFQTPPVHGIIGAEVLQKRKAVIDYAKKRLYLYFAPKYKMYYLLL</sequence>